<dbReference type="PROSITE" id="PS01187">
    <property type="entry name" value="EGF_CA"/>
    <property type="match status" value="1"/>
</dbReference>
<dbReference type="PROSITE" id="PS00010">
    <property type="entry name" value="ASX_HYDROXYL"/>
    <property type="match status" value="1"/>
</dbReference>
<evidence type="ECO:0000256" key="7">
    <source>
        <dbReference type="SAM" id="Phobius"/>
    </source>
</evidence>
<name>A0AAV1DG58_OLDCO</name>
<evidence type="ECO:0000256" key="5">
    <source>
        <dbReference type="ARBA" id="ARBA00023157"/>
    </source>
</evidence>
<sequence>MTTYKKVILRDACFWVCFMCLAIVATVMTSTAGGSSGDATSFNITKGANMTKPGCPRQCGNVNIPYPFGIGLDCALGTEFEVICNTSFSPSKPFSDDFQIYEISDRLVTVSNANFMTHECNHSLSGTAKNLTATPYSFSTLNTWTVIGCHVEADLSSTSGISSRCITQCNVTDKSEDDNCSGLGSCCQMSTPRSLKHYSLNLSSSGNKFPCSYAFFSFRDSFSFQSVSSKLSDPNFVQTVASLPLVLDWAIGNLSCLEAQKADDYACQANSYCIDAETGFGGYRCSCKQGYEGYPYLSPGCQDINECADPNTHVCEKICNNTPGGYNCSCPEGYVGDGRKDGLGCISNAEFPIVKLSLERPTMKEVAMELEGLKKFTLQHPWANNLMHGQNELTGLMDTETESSDLYTVPLDIDSDSVSLVPRYSLEVDTS</sequence>
<dbReference type="InterPro" id="IPR001881">
    <property type="entry name" value="EGF-like_Ca-bd_dom"/>
</dbReference>
<proteinExistence type="predicted"/>
<organism evidence="9 10">
    <name type="scientific">Oldenlandia corymbosa var. corymbosa</name>
    <dbReference type="NCBI Taxonomy" id="529605"/>
    <lineage>
        <taxon>Eukaryota</taxon>
        <taxon>Viridiplantae</taxon>
        <taxon>Streptophyta</taxon>
        <taxon>Embryophyta</taxon>
        <taxon>Tracheophyta</taxon>
        <taxon>Spermatophyta</taxon>
        <taxon>Magnoliopsida</taxon>
        <taxon>eudicotyledons</taxon>
        <taxon>Gunneridae</taxon>
        <taxon>Pentapetalae</taxon>
        <taxon>asterids</taxon>
        <taxon>lamiids</taxon>
        <taxon>Gentianales</taxon>
        <taxon>Rubiaceae</taxon>
        <taxon>Rubioideae</taxon>
        <taxon>Spermacoceae</taxon>
        <taxon>Hedyotis-Oldenlandia complex</taxon>
        <taxon>Oldenlandia</taxon>
    </lineage>
</organism>
<keyword evidence="5" id="KW-1015">Disulfide bond</keyword>
<accession>A0AAV1DG58</accession>
<gene>
    <name evidence="9" type="ORF">OLC1_LOCUS14910</name>
</gene>
<dbReference type="InterPro" id="IPR000152">
    <property type="entry name" value="EGF-type_Asp/Asn_hydroxyl_site"/>
</dbReference>
<dbReference type="Gene3D" id="2.10.25.10">
    <property type="entry name" value="Laminin"/>
    <property type="match status" value="2"/>
</dbReference>
<dbReference type="InterPro" id="IPR000742">
    <property type="entry name" value="EGF"/>
</dbReference>
<dbReference type="AlphaFoldDB" id="A0AAV1DG58"/>
<dbReference type="GO" id="GO:0005509">
    <property type="term" value="F:calcium ion binding"/>
    <property type="evidence" value="ECO:0007669"/>
    <property type="project" value="InterPro"/>
</dbReference>
<keyword evidence="7" id="KW-0812">Transmembrane</keyword>
<dbReference type="GO" id="GO:0030247">
    <property type="term" value="F:polysaccharide binding"/>
    <property type="evidence" value="ECO:0007669"/>
    <property type="project" value="InterPro"/>
</dbReference>
<dbReference type="Proteomes" id="UP001161247">
    <property type="component" value="Chromosome 5"/>
</dbReference>
<evidence type="ECO:0000256" key="2">
    <source>
        <dbReference type="ARBA" id="ARBA00022536"/>
    </source>
</evidence>
<dbReference type="SUPFAM" id="SSF57196">
    <property type="entry name" value="EGF/Laminin"/>
    <property type="match status" value="1"/>
</dbReference>
<dbReference type="InterPro" id="IPR049883">
    <property type="entry name" value="NOTCH1_EGF-like"/>
</dbReference>
<protein>
    <submittedName>
        <fullName evidence="9">OLC1v1005560C1</fullName>
    </submittedName>
</protein>
<feature type="transmembrane region" description="Helical" evidence="7">
    <location>
        <begin position="12"/>
        <end position="33"/>
    </location>
</feature>
<feature type="domain" description="EGF-like" evidence="8">
    <location>
        <begin position="303"/>
        <end position="337"/>
    </location>
</feature>
<dbReference type="InterPro" id="IPR025287">
    <property type="entry name" value="WAK_GUB"/>
</dbReference>
<evidence type="ECO:0000259" key="8">
    <source>
        <dbReference type="PROSITE" id="PS50026"/>
    </source>
</evidence>
<evidence type="ECO:0000313" key="9">
    <source>
        <dbReference type="EMBL" id="CAI9106411.1"/>
    </source>
</evidence>
<keyword evidence="10" id="KW-1185">Reference proteome</keyword>
<dbReference type="Pfam" id="PF13947">
    <property type="entry name" value="GUB_WAK_bind"/>
    <property type="match status" value="1"/>
</dbReference>
<keyword evidence="2 6" id="KW-0245">EGF-like domain</keyword>
<dbReference type="SMART" id="SM00179">
    <property type="entry name" value="EGF_CA"/>
    <property type="match status" value="2"/>
</dbReference>
<dbReference type="EMBL" id="OX459122">
    <property type="protein sequence ID" value="CAI9106411.1"/>
    <property type="molecule type" value="Genomic_DNA"/>
</dbReference>
<keyword evidence="3" id="KW-0732">Signal</keyword>
<dbReference type="GO" id="GO:0016020">
    <property type="term" value="C:membrane"/>
    <property type="evidence" value="ECO:0007669"/>
    <property type="project" value="UniProtKB-SubCell"/>
</dbReference>
<dbReference type="Pfam" id="PF07645">
    <property type="entry name" value="EGF_CA"/>
    <property type="match status" value="1"/>
</dbReference>
<dbReference type="SMART" id="SM00181">
    <property type="entry name" value="EGF"/>
    <property type="match status" value="2"/>
</dbReference>
<evidence type="ECO:0000313" key="10">
    <source>
        <dbReference type="Proteomes" id="UP001161247"/>
    </source>
</evidence>
<dbReference type="PANTHER" id="PTHR33491">
    <property type="entry name" value="OSJNBA0016N04.9 PROTEIN"/>
    <property type="match status" value="1"/>
</dbReference>
<evidence type="ECO:0000256" key="4">
    <source>
        <dbReference type="ARBA" id="ARBA00022737"/>
    </source>
</evidence>
<reference evidence="9" key="1">
    <citation type="submission" date="2023-03" db="EMBL/GenBank/DDBJ databases">
        <authorList>
            <person name="Julca I."/>
        </authorList>
    </citation>
    <scope>NUCLEOTIDE SEQUENCE</scope>
</reference>
<comment type="subcellular location">
    <subcellularLocation>
        <location evidence="1">Membrane</location>
        <topology evidence="1">Single-pass membrane protein</topology>
    </subcellularLocation>
</comment>
<keyword evidence="7" id="KW-1133">Transmembrane helix</keyword>
<dbReference type="InterPro" id="IPR018097">
    <property type="entry name" value="EGF_Ca-bd_CS"/>
</dbReference>
<dbReference type="CDD" id="cd00054">
    <property type="entry name" value="EGF_CA"/>
    <property type="match status" value="1"/>
</dbReference>
<evidence type="ECO:0000256" key="1">
    <source>
        <dbReference type="ARBA" id="ARBA00004167"/>
    </source>
</evidence>
<keyword evidence="4" id="KW-0677">Repeat</keyword>
<dbReference type="FunFam" id="2.10.25.10:FF:000038">
    <property type="entry name" value="Fibrillin 2"/>
    <property type="match status" value="1"/>
</dbReference>
<evidence type="ECO:0000256" key="3">
    <source>
        <dbReference type="ARBA" id="ARBA00022729"/>
    </source>
</evidence>
<comment type="caution">
    <text evidence="6">Lacks conserved residue(s) required for the propagation of feature annotation.</text>
</comment>
<keyword evidence="7" id="KW-0472">Membrane</keyword>
<evidence type="ECO:0000256" key="6">
    <source>
        <dbReference type="PROSITE-ProRule" id="PRU00076"/>
    </source>
</evidence>
<dbReference type="PROSITE" id="PS50026">
    <property type="entry name" value="EGF_3"/>
    <property type="match status" value="1"/>
</dbReference>